<sequence>MKVLVSGAEDIHLGLVLQIFSCVLIYFPLGHDDMGKYLPFVWILLYQRI</sequence>
<proteinExistence type="predicted"/>
<evidence type="ECO:0000256" key="1">
    <source>
        <dbReference type="SAM" id="Phobius"/>
    </source>
</evidence>
<dbReference type="EMBL" id="FN596744">
    <property type="protein sequence ID" value="CBI39227.3"/>
    <property type="molecule type" value="Genomic_DNA"/>
</dbReference>
<gene>
    <name evidence="2" type="ordered locus">VIT_18s0041g02130</name>
</gene>
<accession>D7U913</accession>
<name>D7U913_VITVI</name>
<evidence type="ECO:0000313" key="3">
    <source>
        <dbReference type="Proteomes" id="UP000009183"/>
    </source>
</evidence>
<protein>
    <submittedName>
        <fullName evidence="2">Uncharacterized protein</fullName>
    </submittedName>
</protein>
<organism evidence="2 3">
    <name type="scientific">Vitis vinifera</name>
    <name type="common">Grape</name>
    <dbReference type="NCBI Taxonomy" id="29760"/>
    <lineage>
        <taxon>Eukaryota</taxon>
        <taxon>Viridiplantae</taxon>
        <taxon>Streptophyta</taxon>
        <taxon>Embryophyta</taxon>
        <taxon>Tracheophyta</taxon>
        <taxon>Spermatophyta</taxon>
        <taxon>Magnoliopsida</taxon>
        <taxon>eudicotyledons</taxon>
        <taxon>Gunneridae</taxon>
        <taxon>Pentapetalae</taxon>
        <taxon>rosids</taxon>
        <taxon>Vitales</taxon>
        <taxon>Vitaceae</taxon>
        <taxon>Viteae</taxon>
        <taxon>Vitis</taxon>
    </lineage>
</organism>
<reference evidence="3" key="1">
    <citation type="journal article" date="2007" name="Nature">
        <title>The grapevine genome sequence suggests ancestral hexaploidization in major angiosperm phyla.</title>
        <authorList>
            <consortium name="The French-Italian Public Consortium for Grapevine Genome Characterization."/>
            <person name="Jaillon O."/>
            <person name="Aury J.-M."/>
            <person name="Noel B."/>
            <person name="Policriti A."/>
            <person name="Clepet C."/>
            <person name="Casagrande A."/>
            <person name="Choisne N."/>
            <person name="Aubourg S."/>
            <person name="Vitulo N."/>
            <person name="Jubin C."/>
            <person name="Vezzi A."/>
            <person name="Legeai F."/>
            <person name="Hugueney P."/>
            <person name="Dasilva C."/>
            <person name="Horner D."/>
            <person name="Mica E."/>
            <person name="Jublot D."/>
            <person name="Poulain J."/>
            <person name="Bruyere C."/>
            <person name="Billault A."/>
            <person name="Segurens B."/>
            <person name="Gouyvenoux M."/>
            <person name="Ugarte E."/>
            <person name="Cattonaro F."/>
            <person name="Anthouard V."/>
            <person name="Vico V."/>
            <person name="Del Fabbro C."/>
            <person name="Alaux M."/>
            <person name="Di Gaspero G."/>
            <person name="Dumas V."/>
            <person name="Felice N."/>
            <person name="Paillard S."/>
            <person name="Juman I."/>
            <person name="Moroldo M."/>
            <person name="Scalabrin S."/>
            <person name="Canaguier A."/>
            <person name="Le Clainche I."/>
            <person name="Malacrida G."/>
            <person name="Durand E."/>
            <person name="Pesole G."/>
            <person name="Laucou V."/>
            <person name="Chatelet P."/>
            <person name="Merdinoglu D."/>
            <person name="Delledonne M."/>
            <person name="Pezzotti M."/>
            <person name="Lecharny A."/>
            <person name="Scarpelli C."/>
            <person name="Artiguenave F."/>
            <person name="Pe M.E."/>
            <person name="Valle G."/>
            <person name="Morgante M."/>
            <person name="Caboche M."/>
            <person name="Adam-Blondon A.-F."/>
            <person name="Weissenbach J."/>
            <person name="Quetier F."/>
            <person name="Wincker P."/>
        </authorList>
    </citation>
    <scope>NUCLEOTIDE SEQUENCE [LARGE SCALE GENOMIC DNA]</scope>
    <source>
        <strain evidence="3">cv. Pinot noir / PN40024</strain>
    </source>
</reference>
<evidence type="ECO:0000313" key="2">
    <source>
        <dbReference type="EMBL" id="CBI39227.3"/>
    </source>
</evidence>
<keyword evidence="3" id="KW-1185">Reference proteome</keyword>
<keyword evidence="1" id="KW-0812">Transmembrane</keyword>
<keyword evidence="1" id="KW-1133">Transmembrane helix</keyword>
<dbReference type="AlphaFoldDB" id="D7U913"/>
<dbReference type="InParanoid" id="D7U913"/>
<dbReference type="PaxDb" id="29760-VIT_18s0041g02130.t01"/>
<dbReference type="HOGENOM" id="CLU_3145548_0_0_1"/>
<feature type="transmembrane region" description="Helical" evidence="1">
    <location>
        <begin position="12"/>
        <end position="29"/>
    </location>
</feature>
<dbReference type="Proteomes" id="UP000009183">
    <property type="component" value="Chromosome 18"/>
</dbReference>
<keyword evidence="1" id="KW-0472">Membrane</keyword>